<reference evidence="1 2" key="1">
    <citation type="submission" date="2019-06" db="EMBL/GenBank/DDBJ databases">
        <authorList>
            <person name="Li J."/>
        </authorList>
    </citation>
    <scope>NUCLEOTIDE SEQUENCE [LARGE SCALE GENOMIC DNA]</scope>
    <source>
        <strain evidence="1 2">CGMCC 1.8012</strain>
    </source>
</reference>
<dbReference type="RefSeq" id="WP_139598930.1">
    <property type="nucleotide sequence ID" value="NZ_VDDC01000023.1"/>
</dbReference>
<comment type="caution">
    <text evidence="1">The sequence shown here is derived from an EMBL/GenBank/DDBJ whole genome shotgun (WGS) entry which is preliminary data.</text>
</comment>
<gene>
    <name evidence="1" type="ORF">FHD67_13035</name>
</gene>
<organism evidence="1 2">
    <name type="scientific">Paracoccus haeundaensis</name>
    <dbReference type="NCBI Taxonomy" id="225362"/>
    <lineage>
        <taxon>Bacteria</taxon>
        <taxon>Pseudomonadati</taxon>
        <taxon>Pseudomonadota</taxon>
        <taxon>Alphaproteobacteria</taxon>
        <taxon>Rhodobacterales</taxon>
        <taxon>Paracoccaceae</taxon>
        <taxon>Paracoccus</taxon>
    </lineage>
</organism>
<dbReference type="Proteomes" id="UP000304880">
    <property type="component" value="Unassembled WGS sequence"/>
</dbReference>
<evidence type="ECO:0000313" key="2">
    <source>
        <dbReference type="Proteomes" id="UP000304880"/>
    </source>
</evidence>
<proteinExistence type="predicted"/>
<evidence type="ECO:0000313" key="1">
    <source>
        <dbReference type="EMBL" id="TNH38795.1"/>
    </source>
</evidence>
<sequence length="69" mass="7493">MSDTPQVPDPFPLDFDIEDGPCLVCKGKLAEDWICLECGADHFEGVMLLIGYGMPRKGAPPPSARCDLI</sequence>
<dbReference type="EMBL" id="VDDC01000023">
    <property type="protein sequence ID" value="TNH38795.1"/>
    <property type="molecule type" value="Genomic_DNA"/>
</dbReference>
<keyword evidence="2" id="KW-1185">Reference proteome</keyword>
<dbReference type="AlphaFoldDB" id="A0A5C4R4F6"/>
<accession>A0A5C4R4F6</accession>
<protein>
    <submittedName>
        <fullName evidence="1">Uncharacterized protein</fullName>
    </submittedName>
</protein>
<name>A0A5C4R4F6_9RHOB</name>